<sequence>MGLCTVRSAGQHWQVYIVQARRRRRRNERQLIGKVEFVVALLAAVTSIRVTKNEMHKLLGIYALNEAKRRLFQFDFRGGIGRDDQSACSLRAVCAVLRPERFYTALLLPPLTVDYDKLPTPLTLSCCL</sequence>
<protein>
    <submittedName>
        <fullName evidence="2">Uncharacterized protein</fullName>
    </submittedName>
</protein>
<reference evidence="2 3" key="1">
    <citation type="journal article" date="2023" name="Nucleic Acids Res.">
        <title>The hologenome of Daphnia magna reveals possible DNA methylation and microbiome-mediated evolution of the host genome.</title>
        <authorList>
            <person name="Chaturvedi A."/>
            <person name="Li X."/>
            <person name="Dhandapani V."/>
            <person name="Marshall H."/>
            <person name="Kissane S."/>
            <person name="Cuenca-Cambronero M."/>
            <person name="Asole G."/>
            <person name="Calvet F."/>
            <person name="Ruiz-Romero M."/>
            <person name="Marangio P."/>
            <person name="Guigo R."/>
            <person name="Rago D."/>
            <person name="Mirbahai L."/>
            <person name="Eastwood N."/>
            <person name="Colbourne J.K."/>
            <person name="Zhou J."/>
            <person name="Mallon E."/>
            <person name="Orsini L."/>
        </authorList>
    </citation>
    <scope>NUCLEOTIDE SEQUENCE [LARGE SCALE GENOMIC DNA]</scope>
    <source>
        <strain evidence="2">LRV0_1</strain>
    </source>
</reference>
<evidence type="ECO:0000313" key="2">
    <source>
        <dbReference type="EMBL" id="KAK4030327.1"/>
    </source>
</evidence>
<organism evidence="2 3">
    <name type="scientific">Daphnia magna</name>
    <dbReference type="NCBI Taxonomy" id="35525"/>
    <lineage>
        <taxon>Eukaryota</taxon>
        <taxon>Metazoa</taxon>
        <taxon>Ecdysozoa</taxon>
        <taxon>Arthropoda</taxon>
        <taxon>Crustacea</taxon>
        <taxon>Branchiopoda</taxon>
        <taxon>Diplostraca</taxon>
        <taxon>Cladocera</taxon>
        <taxon>Anomopoda</taxon>
        <taxon>Daphniidae</taxon>
        <taxon>Daphnia</taxon>
    </lineage>
</organism>
<keyword evidence="1" id="KW-0812">Transmembrane</keyword>
<keyword evidence="1" id="KW-1133">Transmembrane helix</keyword>
<dbReference type="Proteomes" id="UP001234178">
    <property type="component" value="Unassembled WGS sequence"/>
</dbReference>
<comment type="caution">
    <text evidence="2">The sequence shown here is derived from an EMBL/GenBank/DDBJ whole genome shotgun (WGS) entry which is preliminary data.</text>
</comment>
<dbReference type="EMBL" id="JAOYFB010000039">
    <property type="protein sequence ID" value="KAK4030327.1"/>
    <property type="molecule type" value="Genomic_DNA"/>
</dbReference>
<gene>
    <name evidence="2" type="ORF">OUZ56_023332</name>
</gene>
<evidence type="ECO:0000256" key="1">
    <source>
        <dbReference type="SAM" id="Phobius"/>
    </source>
</evidence>
<keyword evidence="1" id="KW-0472">Membrane</keyword>
<proteinExistence type="predicted"/>
<accession>A0ABR0AYX3</accession>
<keyword evidence="3" id="KW-1185">Reference proteome</keyword>
<name>A0ABR0AYX3_9CRUS</name>
<feature type="transmembrane region" description="Helical" evidence="1">
    <location>
        <begin position="31"/>
        <end position="50"/>
    </location>
</feature>
<evidence type="ECO:0000313" key="3">
    <source>
        <dbReference type="Proteomes" id="UP001234178"/>
    </source>
</evidence>